<dbReference type="AlphaFoldDB" id="A0A7U1DZC2"/>
<evidence type="ECO:0000256" key="2">
    <source>
        <dbReference type="ARBA" id="ARBA00023125"/>
    </source>
</evidence>
<accession>A0A7U1DZC2</accession>
<name>A0A7U1DZC2_RAOOR</name>
<evidence type="ECO:0000256" key="3">
    <source>
        <dbReference type="ARBA" id="ARBA00023163"/>
    </source>
</evidence>
<dbReference type="SUPFAM" id="SSF48498">
    <property type="entry name" value="Tetracyclin repressor-like, C-terminal domain"/>
    <property type="match status" value="1"/>
</dbReference>
<evidence type="ECO:0000256" key="1">
    <source>
        <dbReference type="ARBA" id="ARBA00023015"/>
    </source>
</evidence>
<dbReference type="PANTHER" id="PTHR30055">
    <property type="entry name" value="HTH-TYPE TRANSCRIPTIONAL REGULATOR RUTR"/>
    <property type="match status" value="1"/>
</dbReference>
<keyword evidence="1" id="KW-0805">Transcription regulation</keyword>
<keyword evidence="3" id="KW-0804">Transcription</keyword>
<dbReference type="Gene3D" id="1.10.357.10">
    <property type="entry name" value="Tetracycline Repressor, domain 2"/>
    <property type="match status" value="1"/>
</dbReference>
<keyword evidence="2" id="KW-0238">DNA-binding</keyword>
<sequence>MISIALTAADEKLLKALAIAIVDHPRATFKEIAQAAGVSKATLNRFCGTRDNLIEMLLNHGSVVIYRVIADADLEAAPLDALHRLIEGHLIHRELLVFLSFQWRPDTFDLDAGGCRWLPYSETLDEFFLRGQKLGVFRIDIGAPALTEIFSSLIFGLVDAERRGRIARAGMAALIEQFFLNGACNYQT</sequence>
<dbReference type="InterPro" id="IPR009057">
    <property type="entry name" value="Homeodomain-like_sf"/>
</dbReference>
<dbReference type="InterPro" id="IPR036271">
    <property type="entry name" value="Tet_transcr_reg_TetR-rel_C_sf"/>
</dbReference>
<dbReference type="GO" id="GO:0003700">
    <property type="term" value="F:DNA-binding transcription factor activity"/>
    <property type="evidence" value="ECO:0007669"/>
    <property type="project" value="TreeGrafter"/>
</dbReference>
<organism evidence="4">
    <name type="scientific">Raoultella ornithinolytica</name>
    <name type="common">Klebsiella ornithinolytica</name>
    <dbReference type="NCBI Taxonomy" id="54291"/>
    <lineage>
        <taxon>Bacteria</taxon>
        <taxon>Pseudomonadati</taxon>
        <taxon>Pseudomonadota</taxon>
        <taxon>Gammaproteobacteria</taxon>
        <taxon>Enterobacterales</taxon>
        <taxon>Enterobacteriaceae</taxon>
        <taxon>Klebsiella/Raoultella group</taxon>
        <taxon>Raoultella</taxon>
    </lineage>
</organism>
<reference evidence="4" key="1">
    <citation type="submission" date="2019-07" db="EMBL/GenBank/DDBJ databases">
        <authorList>
            <person name="Gao X."/>
            <person name="Wan M."/>
            <person name="Lv L."/>
            <person name="Liu J.-H."/>
        </authorList>
    </citation>
    <scope>NUCLEOTIDE SEQUENCE</scope>
    <source>
        <strain evidence="4">NC189</strain>
        <plasmid evidence="4">pHNNC189-2</plasmid>
    </source>
</reference>
<dbReference type="InterPro" id="IPR050109">
    <property type="entry name" value="HTH-type_TetR-like_transc_reg"/>
</dbReference>
<dbReference type="SUPFAM" id="SSF46689">
    <property type="entry name" value="Homeodomain-like"/>
    <property type="match status" value="1"/>
</dbReference>
<keyword evidence="4" id="KW-0614">Plasmid</keyword>
<evidence type="ECO:0000313" key="4">
    <source>
        <dbReference type="EMBL" id="QQZ45301.1"/>
    </source>
</evidence>
<geneLocation type="plasmid" evidence="4">
    <name>pHNNC189-2</name>
</geneLocation>
<dbReference type="RefSeq" id="WP_228741387.1">
    <property type="nucleotide sequence ID" value="NZ_CP054471.1"/>
</dbReference>
<dbReference type="GO" id="GO:0000976">
    <property type="term" value="F:transcription cis-regulatory region binding"/>
    <property type="evidence" value="ECO:0007669"/>
    <property type="project" value="TreeGrafter"/>
</dbReference>
<dbReference type="PANTHER" id="PTHR30055:SF234">
    <property type="entry name" value="HTH-TYPE TRANSCRIPTIONAL REGULATOR BETI"/>
    <property type="match status" value="1"/>
</dbReference>
<dbReference type="EMBL" id="MN175502">
    <property type="protein sequence ID" value="QQZ45301.1"/>
    <property type="molecule type" value="Genomic_DNA"/>
</dbReference>
<protein>
    <submittedName>
        <fullName evidence="4">Transcriptional regulator NfxB</fullName>
    </submittedName>
</protein>
<proteinExistence type="predicted"/>